<evidence type="ECO:0000313" key="1">
    <source>
        <dbReference type="EMBL" id="MBC2907663.1"/>
    </source>
</evidence>
<evidence type="ECO:0000313" key="2">
    <source>
        <dbReference type="Proteomes" id="UP000584670"/>
    </source>
</evidence>
<dbReference type="InterPro" id="IPR008792">
    <property type="entry name" value="PQQD"/>
</dbReference>
<sequence length="85" mass="9105">MVLTLRGNVSLAETEDGIALLDEDAGQYWMLNPTGAMVLRTLLSGGSPDDAVHRITQEYQVDADTAGRDVTQLVAELCSVGLVEQ</sequence>
<gene>
    <name evidence="1" type="ORF">H4N64_40375</name>
</gene>
<reference evidence="1 2" key="1">
    <citation type="submission" date="2020-08" db="EMBL/GenBank/DDBJ databases">
        <title>Streptomyces sp. PSKA01 genome sequencing and assembly.</title>
        <authorList>
            <person name="Mandal S."/>
            <person name="Maiti P.K."/>
            <person name="Das P."/>
        </authorList>
    </citation>
    <scope>NUCLEOTIDE SEQUENCE [LARGE SCALE GENOMIC DNA]</scope>
    <source>
        <strain evidence="1 2">PSKA01</strain>
    </source>
</reference>
<organism evidence="1 2">
    <name type="scientific">Streptomyces cupreus</name>
    <dbReference type="NCBI Taxonomy" id="2759956"/>
    <lineage>
        <taxon>Bacteria</taxon>
        <taxon>Bacillati</taxon>
        <taxon>Actinomycetota</taxon>
        <taxon>Actinomycetes</taxon>
        <taxon>Kitasatosporales</taxon>
        <taxon>Streptomycetaceae</taxon>
        <taxon>Streptomyces</taxon>
    </lineage>
</organism>
<accession>A0A7X1JBD6</accession>
<dbReference type="RefSeq" id="WP_186287607.1">
    <property type="nucleotide sequence ID" value="NZ_JACMSF010000085.1"/>
</dbReference>
<dbReference type="Pfam" id="PF05402">
    <property type="entry name" value="PqqD"/>
    <property type="match status" value="1"/>
</dbReference>
<dbReference type="EMBL" id="JACMSF010000085">
    <property type="protein sequence ID" value="MBC2907663.1"/>
    <property type="molecule type" value="Genomic_DNA"/>
</dbReference>
<protein>
    <submittedName>
        <fullName evidence="1">Lasso peptide biosynthesis PqqD family chaperone</fullName>
    </submittedName>
</protein>
<keyword evidence="2" id="KW-1185">Reference proteome</keyword>
<dbReference type="Proteomes" id="UP000584670">
    <property type="component" value="Unassembled WGS sequence"/>
</dbReference>
<name>A0A7X1JBD6_9ACTN</name>
<comment type="caution">
    <text evidence="1">The sequence shown here is derived from an EMBL/GenBank/DDBJ whole genome shotgun (WGS) entry which is preliminary data.</text>
</comment>
<dbReference type="AlphaFoldDB" id="A0A7X1JBD6"/>
<dbReference type="InterPro" id="IPR041881">
    <property type="entry name" value="PqqD_sf"/>
</dbReference>
<dbReference type="NCBIfam" id="NF033530">
    <property type="entry name" value="lasso_PqqD_Strm"/>
    <property type="match status" value="1"/>
</dbReference>
<dbReference type="Gene3D" id="1.10.10.1150">
    <property type="entry name" value="Coenzyme PQQ synthesis protein D (PqqD)"/>
    <property type="match status" value="1"/>
</dbReference>
<proteinExistence type="predicted"/>